<accession>A0A3S9PZC5</accession>
<evidence type="ECO:0000313" key="2">
    <source>
        <dbReference type="EMBL" id="AZQ77658.1"/>
    </source>
</evidence>
<keyword evidence="3" id="KW-1185">Reference proteome</keyword>
<dbReference type="AlphaFoldDB" id="A0A3S9PZC5"/>
<feature type="region of interest" description="Disordered" evidence="1">
    <location>
        <begin position="116"/>
        <end position="142"/>
    </location>
</feature>
<evidence type="ECO:0000313" key="3">
    <source>
        <dbReference type="Proteomes" id="UP000280344"/>
    </source>
</evidence>
<dbReference type="OrthoDB" id="3188010at2"/>
<reference evidence="2 3" key="1">
    <citation type="submission" date="2018-12" db="EMBL/GenBank/DDBJ databases">
        <title>Complete genome sequence of Flaviflexus sp. H23T48.</title>
        <authorList>
            <person name="Bae J.-W."/>
            <person name="Lee J.-Y."/>
        </authorList>
    </citation>
    <scope>NUCLEOTIDE SEQUENCE [LARGE SCALE GENOMIC DNA]</scope>
    <source>
        <strain evidence="2 3">H23T48</strain>
    </source>
</reference>
<dbReference type="EMBL" id="CP034593">
    <property type="protein sequence ID" value="AZQ77658.1"/>
    <property type="molecule type" value="Genomic_DNA"/>
</dbReference>
<protein>
    <submittedName>
        <fullName evidence="2">Uncharacterized protein</fullName>
    </submittedName>
</protein>
<organism evidence="2 3">
    <name type="scientific">Flaviflexus ciconiae</name>
    <dbReference type="NCBI Taxonomy" id="2496867"/>
    <lineage>
        <taxon>Bacteria</taxon>
        <taxon>Bacillati</taxon>
        <taxon>Actinomycetota</taxon>
        <taxon>Actinomycetes</taxon>
        <taxon>Actinomycetales</taxon>
        <taxon>Actinomycetaceae</taxon>
        <taxon>Flaviflexus</taxon>
    </lineage>
</organism>
<dbReference type="RefSeq" id="WP_126704461.1">
    <property type="nucleotide sequence ID" value="NZ_CP034593.1"/>
</dbReference>
<name>A0A3S9PZC5_9ACTO</name>
<sequence>MKTSDDGFERIRSIIEASPSLMARVAHIYLANGKGSIRLKPRKGQKMGDRVLFVARSKSSGRGFSGDVIIQDEAQEESKQAHTALTYTQSAVPNRQEFFCGTVPEEGVNDSEVFEGVRDRGRSEEESRTGWMEWSPVGSENPETVDSIDFSDEDVWLEANPSSPFLIKLDTIQDQFDRDVSPNKESFARERLSIWPDRAEVSEEEKQANDLDLEKWGEGVIPARLGSRVVLAVVLGPGGGYSTIAGGQRLDDDRIFVEHLDTRVQTRWVADRLVELQKKHAAVLVVLDDKNAAPIIPSLQKARVKFMSMSMNEIGAAYNLFIEHVNDGVVAHPDQAEVVIAIQNAVPRVMSKVADLKTWTQGDPLEPVTSLQAMTLALWGVQKAETRSSSRPPADPVQVVERDSLGLSGVDLLNVRF</sequence>
<feature type="compositionally biased region" description="Basic and acidic residues" evidence="1">
    <location>
        <begin position="116"/>
        <end position="128"/>
    </location>
</feature>
<dbReference type="InterPro" id="IPR027417">
    <property type="entry name" value="P-loop_NTPase"/>
</dbReference>
<dbReference type="KEGG" id="flh:EJ997_10220"/>
<proteinExistence type="predicted"/>
<gene>
    <name evidence="2" type="ORF">EJ997_10220</name>
</gene>
<dbReference type="Gene3D" id="3.40.50.300">
    <property type="entry name" value="P-loop containing nucleotide triphosphate hydrolases"/>
    <property type="match status" value="1"/>
</dbReference>
<evidence type="ECO:0000256" key="1">
    <source>
        <dbReference type="SAM" id="MobiDB-lite"/>
    </source>
</evidence>
<dbReference type="Proteomes" id="UP000280344">
    <property type="component" value="Chromosome"/>
</dbReference>